<keyword evidence="3" id="KW-1185">Reference proteome</keyword>
<organism evidence="2 3">
    <name type="scientific">Caligus rogercresseyi</name>
    <name type="common">Sea louse</name>
    <dbReference type="NCBI Taxonomy" id="217165"/>
    <lineage>
        <taxon>Eukaryota</taxon>
        <taxon>Metazoa</taxon>
        <taxon>Ecdysozoa</taxon>
        <taxon>Arthropoda</taxon>
        <taxon>Crustacea</taxon>
        <taxon>Multicrustacea</taxon>
        <taxon>Hexanauplia</taxon>
        <taxon>Copepoda</taxon>
        <taxon>Siphonostomatoida</taxon>
        <taxon>Caligidae</taxon>
        <taxon>Caligus</taxon>
    </lineage>
</organism>
<name>A0A7T8QSE0_CALRO</name>
<proteinExistence type="predicted"/>
<dbReference type="AlphaFoldDB" id="A0A7T8QSE0"/>
<gene>
    <name evidence="2" type="ORF">FKW44_005859</name>
</gene>
<feature type="compositionally biased region" description="Basic and acidic residues" evidence="1">
    <location>
        <begin position="76"/>
        <end position="95"/>
    </location>
</feature>
<feature type="compositionally biased region" description="Basic and acidic residues" evidence="1">
    <location>
        <begin position="1"/>
        <end position="24"/>
    </location>
</feature>
<feature type="region of interest" description="Disordered" evidence="1">
    <location>
        <begin position="1"/>
        <end position="44"/>
    </location>
</feature>
<sequence length="250" mass="27804">MDSGTKVRKEQKIEHLQEKCENQRKSVSPGPQAESQECINDETKKKRSSFAYTTMVYVQVNKSSDCKISPFISPFKQKDSETSGKDSSDVQKSKCSDLNPLNRPHCESQSINIIKSKKNFGESQNNVISSISKESSGSFHSCISQRLVGSASRFEEEGPAVSHSTVKGLSIKKSPAQKTKRERVKGRTMNVKGYSFDLKKARDLVFNYDPQEGCSILSPDSSKEIKIVEPGEESGVIVKIRPDKPFSSEL</sequence>
<evidence type="ECO:0000313" key="3">
    <source>
        <dbReference type="Proteomes" id="UP000595437"/>
    </source>
</evidence>
<protein>
    <submittedName>
        <fullName evidence="2">Uncharacterized protein</fullName>
    </submittedName>
</protein>
<reference evidence="3" key="1">
    <citation type="submission" date="2021-01" db="EMBL/GenBank/DDBJ databases">
        <title>Caligus Genome Assembly.</title>
        <authorList>
            <person name="Gallardo-Escarate C."/>
        </authorList>
    </citation>
    <scope>NUCLEOTIDE SEQUENCE [LARGE SCALE GENOMIC DNA]</scope>
</reference>
<evidence type="ECO:0000256" key="1">
    <source>
        <dbReference type="SAM" id="MobiDB-lite"/>
    </source>
</evidence>
<dbReference type="EMBL" id="CP045893">
    <property type="protein sequence ID" value="QQP53390.1"/>
    <property type="molecule type" value="Genomic_DNA"/>
</dbReference>
<dbReference type="Proteomes" id="UP000595437">
    <property type="component" value="Chromosome 4"/>
</dbReference>
<feature type="region of interest" description="Disordered" evidence="1">
    <location>
        <begin position="67"/>
        <end position="108"/>
    </location>
</feature>
<evidence type="ECO:0000313" key="2">
    <source>
        <dbReference type="EMBL" id="QQP53390.1"/>
    </source>
</evidence>
<feature type="region of interest" description="Disordered" evidence="1">
    <location>
        <begin position="153"/>
        <end position="184"/>
    </location>
</feature>
<accession>A0A7T8QSE0</accession>